<gene>
    <name evidence="1" type="ORF">ARALYDRAFT_894197</name>
</gene>
<sequence>MLRSRNCKISAANEAVISNRLSISNLKVLFVFESSPLNNSINRFSDKLLR</sequence>
<dbReference type="EMBL" id="GL348714">
    <property type="protein sequence ID" value="EFH63241.1"/>
    <property type="molecule type" value="Genomic_DNA"/>
</dbReference>
<evidence type="ECO:0000313" key="2">
    <source>
        <dbReference type="Proteomes" id="UP000008694"/>
    </source>
</evidence>
<dbReference type="Gramene" id="scaffold_201271.1">
    <property type="protein sequence ID" value="scaffold_201271.1"/>
    <property type="gene ID" value="scaffold_201271.1"/>
</dbReference>
<proteinExistence type="predicted"/>
<name>D7KT06_ARALL</name>
<accession>D7KT06</accession>
<evidence type="ECO:0000313" key="1">
    <source>
        <dbReference type="EMBL" id="EFH63241.1"/>
    </source>
</evidence>
<reference evidence="2" key="1">
    <citation type="journal article" date="2011" name="Nat. Genet.">
        <title>The Arabidopsis lyrata genome sequence and the basis of rapid genome size change.</title>
        <authorList>
            <person name="Hu T.T."/>
            <person name="Pattyn P."/>
            <person name="Bakker E.G."/>
            <person name="Cao J."/>
            <person name="Cheng J.-F."/>
            <person name="Clark R.M."/>
            <person name="Fahlgren N."/>
            <person name="Fawcett J.A."/>
            <person name="Grimwood J."/>
            <person name="Gundlach H."/>
            <person name="Haberer G."/>
            <person name="Hollister J.D."/>
            <person name="Ossowski S."/>
            <person name="Ottilar R.P."/>
            <person name="Salamov A.A."/>
            <person name="Schneeberger K."/>
            <person name="Spannagl M."/>
            <person name="Wang X."/>
            <person name="Yang L."/>
            <person name="Nasrallah M.E."/>
            <person name="Bergelson J."/>
            <person name="Carrington J.C."/>
            <person name="Gaut B.S."/>
            <person name="Schmutz J."/>
            <person name="Mayer K.F.X."/>
            <person name="Van de Peer Y."/>
            <person name="Grigoriev I.V."/>
            <person name="Nordborg M."/>
            <person name="Weigel D."/>
            <person name="Guo Y.-L."/>
        </authorList>
    </citation>
    <scope>NUCLEOTIDE SEQUENCE [LARGE SCALE GENOMIC DNA]</scope>
    <source>
        <strain evidence="2">cv. MN47</strain>
    </source>
</reference>
<dbReference type="AlphaFoldDB" id="D7KT06"/>
<keyword evidence="2" id="KW-1185">Reference proteome</keyword>
<dbReference type="HOGENOM" id="CLU_3127029_0_0_1"/>
<organism evidence="2">
    <name type="scientific">Arabidopsis lyrata subsp. lyrata</name>
    <name type="common">Lyre-leaved rock-cress</name>
    <dbReference type="NCBI Taxonomy" id="81972"/>
    <lineage>
        <taxon>Eukaryota</taxon>
        <taxon>Viridiplantae</taxon>
        <taxon>Streptophyta</taxon>
        <taxon>Embryophyta</taxon>
        <taxon>Tracheophyta</taxon>
        <taxon>Spermatophyta</taxon>
        <taxon>Magnoliopsida</taxon>
        <taxon>eudicotyledons</taxon>
        <taxon>Gunneridae</taxon>
        <taxon>Pentapetalae</taxon>
        <taxon>rosids</taxon>
        <taxon>malvids</taxon>
        <taxon>Brassicales</taxon>
        <taxon>Brassicaceae</taxon>
        <taxon>Camelineae</taxon>
        <taxon>Arabidopsis</taxon>
    </lineage>
</organism>
<dbReference type="Proteomes" id="UP000008694">
    <property type="component" value="Unassembled WGS sequence"/>
</dbReference>
<protein>
    <submittedName>
        <fullName evidence="1">Expressed protein</fullName>
    </submittedName>
</protein>